<name>A0A6A4NW13_LUPAL</name>
<proteinExistence type="predicted"/>
<organism evidence="1 2">
    <name type="scientific">Lupinus albus</name>
    <name type="common">White lupine</name>
    <name type="synonym">Lupinus termis</name>
    <dbReference type="NCBI Taxonomy" id="3870"/>
    <lineage>
        <taxon>Eukaryota</taxon>
        <taxon>Viridiplantae</taxon>
        <taxon>Streptophyta</taxon>
        <taxon>Embryophyta</taxon>
        <taxon>Tracheophyta</taxon>
        <taxon>Spermatophyta</taxon>
        <taxon>Magnoliopsida</taxon>
        <taxon>eudicotyledons</taxon>
        <taxon>Gunneridae</taxon>
        <taxon>Pentapetalae</taxon>
        <taxon>rosids</taxon>
        <taxon>fabids</taxon>
        <taxon>Fabales</taxon>
        <taxon>Fabaceae</taxon>
        <taxon>Papilionoideae</taxon>
        <taxon>50 kb inversion clade</taxon>
        <taxon>genistoids sensu lato</taxon>
        <taxon>core genistoids</taxon>
        <taxon>Genisteae</taxon>
        <taxon>Lupinus</taxon>
    </lineage>
</organism>
<comment type="caution">
    <text evidence="1">The sequence shown here is derived from an EMBL/GenBank/DDBJ whole genome shotgun (WGS) entry which is preliminary data.</text>
</comment>
<keyword evidence="2" id="KW-1185">Reference proteome</keyword>
<dbReference type="AlphaFoldDB" id="A0A6A4NW13"/>
<evidence type="ECO:0000313" key="1">
    <source>
        <dbReference type="EMBL" id="KAE9590848.1"/>
    </source>
</evidence>
<dbReference type="EMBL" id="WOCE01000020">
    <property type="protein sequence ID" value="KAE9590848.1"/>
    <property type="molecule type" value="Genomic_DNA"/>
</dbReference>
<sequence length="59" mass="7010">MLCSITLNEFFVMIKVYYNFYFTRFKINPNTRTTTKTSLKFQPSFILLCSHLLIATSDF</sequence>
<dbReference type="Proteomes" id="UP000447434">
    <property type="component" value="Chromosome 20"/>
</dbReference>
<protein>
    <submittedName>
        <fullName evidence="1">Uncharacterized protein</fullName>
    </submittedName>
</protein>
<evidence type="ECO:0000313" key="2">
    <source>
        <dbReference type="Proteomes" id="UP000447434"/>
    </source>
</evidence>
<accession>A0A6A4NW13</accession>
<gene>
    <name evidence="1" type="ORF">Lalb_Chr20g0111951</name>
</gene>
<reference evidence="2" key="1">
    <citation type="journal article" date="2020" name="Nat. Commun.">
        <title>Genome sequence of the cluster root forming white lupin.</title>
        <authorList>
            <person name="Hufnagel B."/>
            <person name="Marques A."/>
            <person name="Soriano A."/>
            <person name="Marques L."/>
            <person name="Divol F."/>
            <person name="Doumas P."/>
            <person name="Sallet E."/>
            <person name="Mancinotti D."/>
            <person name="Carrere S."/>
            <person name="Marande W."/>
            <person name="Arribat S."/>
            <person name="Keller J."/>
            <person name="Huneau C."/>
            <person name="Blein T."/>
            <person name="Aime D."/>
            <person name="Laguerre M."/>
            <person name="Taylor J."/>
            <person name="Schubert V."/>
            <person name="Nelson M."/>
            <person name="Geu-Flores F."/>
            <person name="Crespi M."/>
            <person name="Gallardo-Guerrero K."/>
            <person name="Delaux P.-M."/>
            <person name="Salse J."/>
            <person name="Berges H."/>
            <person name="Guyot R."/>
            <person name="Gouzy J."/>
            <person name="Peret B."/>
        </authorList>
    </citation>
    <scope>NUCLEOTIDE SEQUENCE [LARGE SCALE GENOMIC DNA]</scope>
    <source>
        <strain evidence="2">cv. Amiga</strain>
    </source>
</reference>